<keyword evidence="4" id="KW-0804">Transcription</keyword>
<dbReference type="STRING" id="187304.B0E33_14375"/>
<dbReference type="CDD" id="cd08422">
    <property type="entry name" value="PBP2_CrgA_like"/>
    <property type="match status" value="1"/>
</dbReference>
<accession>A0A0M6Y8N8</accession>
<keyword evidence="2" id="KW-0805">Transcription regulation</keyword>
<name>A0A0M6Y8N8_9HYPH</name>
<dbReference type="FunFam" id="1.10.10.10:FF:000001">
    <property type="entry name" value="LysR family transcriptional regulator"/>
    <property type="match status" value="1"/>
</dbReference>
<organism evidence="6 7">
    <name type="scientific">Roseibium aggregatum</name>
    <dbReference type="NCBI Taxonomy" id="187304"/>
    <lineage>
        <taxon>Bacteria</taxon>
        <taxon>Pseudomonadati</taxon>
        <taxon>Pseudomonadota</taxon>
        <taxon>Alphaproteobacteria</taxon>
        <taxon>Hyphomicrobiales</taxon>
        <taxon>Stappiaceae</taxon>
        <taxon>Roseibium</taxon>
    </lineage>
</organism>
<evidence type="ECO:0000256" key="4">
    <source>
        <dbReference type="ARBA" id="ARBA00023163"/>
    </source>
</evidence>
<reference evidence="7" key="1">
    <citation type="submission" date="2015-07" db="EMBL/GenBank/DDBJ databases">
        <authorList>
            <person name="Rodrigo-Torres Lidia"/>
            <person name="Arahal R.David."/>
        </authorList>
    </citation>
    <scope>NUCLEOTIDE SEQUENCE [LARGE SCALE GENOMIC DNA]</scope>
    <source>
        <strain evidence="7">CECT 4801</strain>
    </source>
</reference>
<dbReference type="SUPFAM" id="SSF46785">
    <property type="entry name" value="Winged helix' DNA-binding domain"/>
    <property type="match status" value="1"/>
</dbReference>
<dbReference type="Gene3D" id="1.10.10.10">
    <property type="entry name" value="Winged helix-like DNA-binding domain superfamily/Winged helix DNA-binding domain"/>
    <property type="match status" value="1"/>
</dbReference>
<evidence type="ECO:0000313" key="7">
    <source>
        <dbReference type="Proteomes" id="UP000048926"/>
    </source>
</evidence>
<protein>
    <submittedName>
        <fullName evidence="6">D-malate degradation protein R</fullName>
    </submittedName>
</protein>
<dbReference type="SUPFAM" id="SSF53850">
    <property type="entry name" value="Periplasmic binding protein-like II"/>
    <property type="match status" value="1"/>
</dbReference>
<dbReference type="InterPro" id="IPR036390">
    <property type="entry name" value="WH_DNA-bd_sf"/>
</dbReference>
<dbReference type="InterPro" id="IPR000847">
    <property type="entry name" value="LysR_HTH_N"/>
</dbReference>
<dbReference type="EMBL" id="CXST01000003">
    <property type="protein sequence ID" value="CTQ46048.1"/>
    <property type="molecule type" value="Genomic_DNA"/>
</dbReference>
<dbReference type="GO" id="GO:0003700">
    <property type="term" value="F:DNA-binding transcription factor activity"/>
    <property type="evidence" value="ECO:0007669"/>
    <property type="project" value="InterPro"/>
</dbReference>
<gene>
    <name evidence="6" type="primary">dmlR_14</name>
    <name evidence="6" type="ORF">LAL4801_04504</name>
</gene>
<dbReference type="AlphaFoldDB" id="A0A0M6Y8N8"/>
<dbReference type="InterPro" id="IPR005119">
    <property type="entry name" value="LysR_subst-bd"/>
</dbReference>
<comment type="similarity">
    <text evidence="1">Belongs to the LysR transcriptional regulatory family.</text>
</comment>
<dbReference type="RefSeq" id="WP_055659736.1">
    <property type="nucleotide sequence ID" value="NZ_CXST01000003.1"/>
</dbReference>
<dbReference type="PROSITE" id="PS50931">
    <property type="entry name" value="HTH_LYSR"/>
    <property type="match status" value="1"/>
</dbReference>
<evidence type="ECO:0000256" key="3">
    <source>
        <dbReference type="ARBA" id="ARBA00023125"/>
    </source>
</evidence>
<evidence type="ECO:0000259" key="5">
    <source>
        <dbReference type="PROSITE" id="PS50931"/>
    </source>
</evidence>
<evidence type="ECO:0000313" key="6">
    <source>
        <dbReference type="EMBL" id="CTQ46048.1"/>
    </source>
</evidence>
<dbReference type="OrthoDB" id="9812435at2"/>
<dbReference type="Gene3D" id="3.40.190.290">
    <property type="match status" value="1"/>
</dbReference>
<keyword evidence="7" id="KW-1185">Reference proteome</keyword>
<sequence length="330" mass="36237">MALFDAIEIFARVVEAGNITRAAEQLGLSKSRVSECVIALEKRLGVRLLDRTTRHVSPTEAGVIFYQRCTRALEEAHAGVTEVMAYQETPVGHMRIGAPEAFADRFIIPALGSFLVENPQVTAEIVEDMRMVNLVEQRLDLSIRIVREPEPATIVRKLGMSEILVCAAPDYIARHGVPQHPVDIPDHKCIGFAALYWAREWPFLSPQKHTVSLSPVMICNSTASLRAAVVSGIGLAALPRWAVATELNVGALVRVMRDWTLPESGIYAVYPSNRLVTAKVRRFVDHLAPILRKSLSDMPDMDVAQDGCPADGVNVISDGSRPDEQAASLR</sequence>
<dbReference type="PANTHER" id="PTHR30537:SF5">
    <property type="entry name" value="HTH-TYPE TRANSCRIPTIONAL ACTIVATOR TTDR-RELATED"/>
    <property type="match status" value="1"/>
</dbReference>
<evidence type="ECO:0000256" key="1">
    <source>
        <dbReference type="ARBA" id="ARBA00009437"/>
    </source>
</evidence>
<dbReference type="GO" id="GO:0043565">
    <property type="term" value="F:sequence-specific DNA binding"/>
    <property type="evidence" value="ECO:0007669"/>
    <property type="project" value="TreeGrafter"/>
</dbReference>
<dbReference type="InterPro" id="IPR058163">
    <property type="entry name" value="LysR-type_TF_proteobact-type"/>
</dbReference>
<dbReference type="Proteomes" id="UP000048926">
    <property type="component" value="Unassembled WGS sequence"/>
</dbReference>
<dbReference type="Pfam" id="PF03466">
    <property type="entry name" value="LysR_substrate"/>
    <property type="match status" value="1"/>
</dbReference>
<dbReference type="InterPro" id="IPR036388">
    <property type="entry name" value="WH-like_DNA-bd_sf"/>
</dbReference>
<proteinExistence type="inferred from homology"/>
<evidence type="ECO:0000256" key="2">
    <source>
        <dbReference type="ARBA" id="ARBA00023015"/>
    </source>
</evidence>
<dbReference type="GO" id="GO:0006351">
    <property type="term" value="P:DNA-templated transcription"/>
    <property type="evidence" value="ECO:0007669"/>
    <property type="project" value="TreeGrafter"/>
</dbReference>
<keyword evidence="3" id="KW-0238">DNA-binding</keyword>
<dbReference type="Pfam" id="PF00126">
    <property type="entry name" value="HTH_1"/>
    <property type="match status" value="1"/>
</dbReference>
<feature type="domain" description="HTH lysR-type" evidence="5">
    <location>
        <begin position="1"/>
        <end position="59"/>
    </location>
</feature>
<dbReference type="PANTHER" id="PTHR30537">
    <property type="entry name" value="HTH-TYPE TRANSCRIPTIONAL REGULATOR"/>
    <property type="match status" value="1"/>
</dbReference>